<dbReference type="PROSITE" id="PS01055">
    <property type="entry name" value="DNA_LIGASE_N1"/>
    <property type="match status" value="1"/>
</dbReference>
<dbReference type="Gene3D" id="1.10.287.610">
    <property type="entry name" value="Helix hairpin bin"/>
    <property type="match status" value="1"/>
</dbReference>
<dbReference type="PANTHER" id="PTHR23389">
    <property type="entry name" value="CHROMOSOME TRANSMISSION FIDELITY FACTOR 18"/>
    <property type="match status" value="1"/>
</dbReference>
<reference evidence="14 15" key="1">
    <citation type="submission" date="2021-12" db="EMBL/GenBank/DDBJ databases">
        <title>Discovery of the Pendulisporaceae a myxobacterial family with distinct sporulation behavior and unique specialized metabolism.</title>
        <authorList>
            <person name="Garcia R."/>
            <person name="Popoff A."/>
            <person name="Bader C.D."/>
            <person name="Loehr J."/>
            <person name="Walesch S."/>
            <person name="Walt C."/>
            <person name="Boldt J."/>
            <person name="Bunk B."/>
            <person name="Haeckl F.J.F.P.J."/>
            <person name="Gunesch A.P."/>
            <person name="Birkelbach J."/>
            <person name="Nuebel U."/>
            <person name="Pietschmann T."/>
            <person name="Bach T."/>
            <person name="Mueller R."/>
        </authorList>
    </citation>
    <scope>NUCLEOTIDE SEQUENCE [LARGE SCALE GENOMIC DNA]</scope>
    <source>
        <strain evidence="14 15">MSr12523</strain>
    </source>
</reference>
<dbReference type="InterPro" id="IPR010994">
    <property type="entry name" value="RuvA_2-like"/>
</dbReference>
<comment type="similarity">
    <text evidence="11">Belongs to the NAD-dependent DNA ligase family. LigA subfamily.</text>
</comment>
<proteinExistence type="inferred from homology"/>
<feature type="binding site" evidence="11">
    <location>
        <position position="283"/>
    </location>
    <ligand>
        <name>NAD(+)</name>
        <dbReference type="ChEBI" id="CHEBI:57540"/>
    </ligand>
</feature>
<evidence type="ECO:0000313" key="14">
    <source>
        <dbReference type="EMBL" id="WXA93851.1"/>
    </source>
</evidence>
<evidence type="ECO:0000256" key="6">
    <source>
        <dbReference type="ARBA" id="ARBA00022833"/>
    </source>
</evidence>
<dbReference type="PIRSF" id="PIRSF001604">
    <property type="entry name" value="LigA"/>
    <property type="match status" value="1"/>
</dbReference>
<dbReference type="SUPFAM" id="SSF50249">
    <property type="entry name" value="Nucleic acid-binding proteins"/>
    <property type="match status" value="1"/>
</dbReference>
<dbReference type="RefSeq" id="WP_394844451.1">
    <property type="nucleotide sequence ID" value="NZ_CP089982.1"/>
</dbReference>
<dbReference type="Gene3D" id="1.10.150.20">
    <property type="entry name" value="5' to 3' exonuclease, C-terminal subdomain"/>
    <property type="match status" value="2"/>
</dbReference>
<dbReference type="CDD" id="cd00114">
    <property type="entry name" value="LIGANc"/>
    <property type="match status" value="1"/>
</dbReference>
<dbReference type="InterPro" id="IPR012340">
    <property type="entry name" value="NA-bd_OB-fold"/>
</dbReference>
<dbReference type="Pfam" id="PF01653">
    <property type="entry name" value="DNA_ligase_aden"/>
    <property type="match status" value="1"/>
</dbReference>
<feature type="binding site" evidence="11">
    <location>
        <position position="135"/>
    </location>
    <ligand>
        <name>NAD(+)</name>
        <dbReference type="ChEBI" id="CHEBI:57540"/>
    </ligand>
</feature>
<evidence type="ECO:0000256" key="10">
    <source>
        <dbReference type="ARBA" id="ARBA00034005"/>
    </source>
</evidence>
<feature type="binding site" evidence="11">
    <location>
        <begin position="80"/>
        <end position="81"/>
    </location>
    <ligand>
        <name>NAD(+)</name>
        <dbReference type="ChEBI" id="CHEBI:57540"/>
    </ligand>
</feature>
<dbReference type="EMBL" id="CP089982">
    <property type="protein sequence ID" value="WXA93851.1"/>
    <property type="molecule type" value="Genomic_DNA"/>
</dbReference>
<keyword evidence="5 11" id="KW-0227">DNA damage</keyword>
<evidence type="ECO:0000256" key="4">
    <source>
        <dbReference type="ARBA" id="ARBA00022723"/>
    </source>
</evidence>
<dbReference type="Gene3D" id="6.20.10.30">
    <property type="match status" value="1"/>
</dbReference>
<evidence type="ECO:0000256" key="11">
    <source>
        <dbReference type="HAMAP-Rule" id="MF_01588"/>
    </source>
</evidence>
<keyword evidence="8 11" id="KW-0520">NAD</keyword>
<evidence type="ECO:0000256" key="3">
    <source>
        <dbReference type="ARBA" id="ARBA00022705"/>
    </source>
</evidence>
<accession>A0ABZ2K577</accession>
<dbReference type="InterPro" id="IPR041663">
    <property type="entry name" value="DisA/LigA_HHH"/>
</dbReference>
<comment type="cofactor">
    <cofactor evidence="11">
        <name>Mg(2+)</name>
        <dbReference type="ChEBI" id="CHEBI:18420"/>
    </cofactor>
    <cofactor evidence="11">
        <name>Mn(2+)</name>
        <dbReference type="ChEBI" id="CHEBI:29035"/>
    </cofactor>
</comment>
<evidence type="ECO:0000256" key="1">
    <source>
        <dbReference type="ARBA" id="ARBA00004067"/>
    </source>
</evidence>
<dbReference type="Pfam" id="PF12826">
    <property type="entry name" value="HHH_2"/>
    <property type="match status" value="1"/>
</dbReference>
<feature type="binding site" evidence="11">
    <location>
        <position position="169"/>
    </location>
    <ligand>
        <name>NAD(+)</name>
        <dbReference type="ChEBI" id="CHEBI:57540"/>
    </ligand>
</feature>
<dbReference type="InterPro" id="IPR013840">
    <property type="entry name" value="DNAligase_N"/>
</dbReference>
<evidence type="ECO:0000256" key="5">
    <source>
        <dbReference type="ARBA" id="ARBA00022763"/>
    </source>
</evidence>
<name>A0ABZ2K577_9BACT</name>
<comment type="catalytic activity">
    <reaction evidence="10 11 12">
        <text>NAD(+) + (deoxyribonucleotide)n-3'-hydroxyl + 5'-phospho-(deoxyribonucleotide)m = (deoxyribonucleotide)n+m + AMP + beta-nicotinamide D-nucleotide.</text>
        <dbReference type="EC" id="6.5.1.2"/>
    </reaction>
</comment>
<feature type="binding site" evidence="11">
    <location>
        <position position="404"/>
    </location>
    <ligand>
        <name>Zn(2+)</name>
        <dbReference type="ChEBI" id="CHEBI:29105"/>
    </ligand>
</feature>
<feature type="binding site" evidence="11">
    <location>
        <begin position="31"/>
        <end position="35"/>
    </location>
    <ligand>
        <name>NAD(+)</name>
        <dbReference type="ChEBI" id="CHEBI:57540"/>
    </ligand>
</feature>
<keyword evidence="11" id="KW-0464">Manganese</keyword>
<gene>
    <name evidence="11 14" type="primary">ligA</name>
    <name evidence="14" type="ORF">LZC95_46280</name>
</gene>
<feature type="binding site" evidence="11">
    <location>
        <position position="401"/>
    </location>
    <ligand>
        <name>Zn(2+)</name>
        <dbReference type="ChEBI" id="CHEBI:29105"/>
    </ligand>
</feature>
<feature type="binding site" evidence="11">
    <location>
        <position position="426"/>
    </location>
    <ligand>
        <name>Zn(2+)</name>
        <dbReference type="ChEBI" id="CHEBI:29105"/>
    </ligand>
</feature>
<keyword evidence="4 11" id="KW-0479">Metal-binding</keyword>
<sequence>MTAAERHAALVREIDAHNYRYYVLDDPNVTDAEFDRLLRELRALEEKHPELVNEHSPTQRVAEQARANVVKVRHEVRMFSLDNTYSVEDLTEFARRVKAGLSESETVRYVIEPKLDGASIEVVYEDGRLKMASTRGDGEIGEDITTNVRTIRGVPLSISHKGKLTLRGEVVFYRKDLESLNAERAQEGLEPFANPRNAASGSLRMMDAREVARRPLRVVFYQIVEGPRLHKFHSESLDWLAKEGLPSHRRHVAVPWEGVTEAILSIDRARADYPFETDGAVIKVDSYAQQDILGFTSKFPKWAVAYKFAAERAWTKLTDIQVQVGRTGTLTPVAVLDPVQLAGTTVSRASLHNASFVAALDARIGDKVAIEKAGEIIPQVVLVDMEARSGDEVPWQMPTKCPECGTKVMARLLDEEKGQMEAAIRCPNRLCPAQVKAQIFYFARRFAMDIDHLGLALVEQLVQRGAVKDVADLYDLTKEHLLELERMGDKSAQNVIDSIQRSRERVLDRLLCGLGIPQIGQVAARQLAEQAGTLEHLLSWNEEQAREQVASIHGFGPKMVDAVVAFLADTEQRRIMEKLVEHGVGQPQPKETVVTEGPLVGSSFCVTGVLSRKREDVHADIRALGGTVFDSVKKGTTYLVAGEKTGKTKLDQAKKHATRVITETELAILLAGKELPPA</sequence>
<keyword evidence="2 11" id="KW-0436">Ligase</keyword>
<evidence type="ECO:0000256" key="7">
    <source>
        <dbReference type="ARBA" id="ARBA00022842"/>
    </source>
</evidence>
<dbReference type="Pfam" id="PF14520">
    <property type="entry name" value="HHH_5"/>
    <property type="match status" value="1"/>
</dbReference>
<comment type="function">
    <text evidence="1 11">DNA ligase that catalyzes the formation of phosphodiester linkages between 5'-phosphoryl and 3'-hydroxyl groups in double-stranded DNA using NAD as a coenzyme and as the energy source for the reaction. It is essential for DNA replication and repair of damaged DNA.</text>
</comment>
<feature type="binding site" evidence="11">
    <location>
        <position position="112"/>
    </location>
    <ligand>
        <name>NAD(+)</name>
        <dbReference type="ChEBI" id="CHEBI:57540"/>
    </ligand>
</feature>
<feature type="active site" description="N6-AMP-lysine intermediate" evidence="11">
    <location>
        <position position="114"/>
    </location>
</feature>
<dbReference type="Proteomes" id="UP001379533">
    <property type="component" value="Chromosome"/>
</dbReference>
<evidence type="ECO:0000259" key="13">
    <source>
        <dbReference type="PROSITE" id="PS50172"/>
    </source>
</evidence>
<keyword evidence="7 11" id="KW-0460">Magnesium</keyword>
<dbReference type="Gene3D" id="2.40.50.140">
    <property type="entry name" value="Nucleic acid-binding proteins"/>
    <property type="match status" value="1"/>
</dbReference>
<dbReference type="Pfam" id="PF03119">
    <property type="entry name" value="DNA_ligase_ZBD"/>
    <property type="match status" value="1"/>
</dbReference>
<keyword evidence="3 11" id="KW-0235">DNA replication</keyword>
<dbReference type="CDD" id="cd17748">
    <property type="entry name" value="BRCT_DNA_ligase_like"/>
    <property type="match status" value="1"/>
</dbReference>
<dbReference type="Pfam" id="PF00533">
    <property type="entry name" value="BRCT"/>
    <property type="match status" value="1"/>
</dbReference>
<dbReference type="InterPro" id="IPR004150">
    <property type="entry name" value="NAD_DNA_ligase_OB"/>
</dbReference>
<evidence type="ECO:0000256" key="2">
    <source>
        <dbReference type="ARBA" id="ARBA00022598"/>
    </source>
</evidence>
<dbReference type="SUPFAM" id="SSF52113">
    <property type="entry name" value="BRCT domain"/>
    <property type="match status" value="1"/>
</dbReference>
<dbReference type="InterPro" id="IPR018239">
    <property type="entry name" value="DNA_ligase_AS"/>
</dbReference>
<evidence type="ECO:0000256" key="8">
    <source>
        <dbReference type="ARBA" id="ARBA00023027"/>
    </source>
</evidence>
<dbReference type="NCBIfam" id="NF005932">
    <property type="entry name" value="PRK07956.1"/>
    <property type="match status" value="1"/>
</dbReference>
<keyword evidence="9 11" id="KW-0234">DNA repair</keyword>
<dbReference type="EC" id="6.5.1.2" evidence="11 12"/>
<dbReference type="InterPro" id="IPR004149">
    <property type="entry name" value="Znf_DNAligase_C4"/>
</dbReference>
<evidence type="ECO:0000313" key="15">
    <source>
        <dbReference type="Proteomes" id="UP001379533"/>
    </source>
</evidence>
<feature type="domain" description="BRCT" evidence="13">
    <location>
        <begin position="594"/>
        <end position="678"/>
    </location>
</feature>
<dbReference type="Gene3D" id="3.30.470.30">
    <property type="entry name" value="DNA ligase/mRNA capping enzyme"/>
    <property type="match status" value="1"/>
</dbReference>
<keyword evidence="15" id="KW-1185">Reference proteome</keyword>
<evidence type="ECO:0000256" key="9">
    <source>
        <dbReference type="ARBA" id="ARBA00023204"/>
    </source>
</evidence>
<dbReference type="SMART" id="SM00532">
    <property type="entry name" value="LIGANc"/>
    <property type="match status" value="1"/>
</dbReference>
<feature type="binding site" evidence="11">
    <location>
        <position position="307"/>
    </location>
    <ligand>
        <name>NAD(+)</name>
        <dbReference type="ChEBI" id="CHEBI:57540"/>
    </ligand>
</feature>
<dbReference type="InterPro" id="IPR001357">
    <property type="entry name" value="BRCT_dom"/>
</dbReference>
<evidence type="ECO:0000256" key="12">
    <source>
        <dbReference type="RuleBase" id="RU000618"/>
    </source>
</evidence>
<dbReference type="InterPro" id="IPR036420">
    <property type="entry name" value="BRCT_dom_sf"/>
</dbReference>
<dbReference type="InterPro" id="IPR033136">
    <property type="entry name" value="DNA_ligase_CS"/>
</dbReference>
<dbReference type="InterPro" id="IPR013839">
    <property type="entry name" value="DNAligase_adenylation"/>
</dbReference>
<dbReference type="Gene3D" id="3.40.50.10190">
    <property type="entry name" value="BRCT domain"/>
    <property type="match status" value="1"/>
</dbReference>
<keyword evidence="6 11" id="KW-0862">Zinc</keyword>
<dbReference type="GO" id="GO:0003911">
    <property type="term" value="F:DNA ligase (NAD+) activity"/>
    <property type="evidence" value="ECO:0007669"/>
    <property type="project" value="UniProtKB-EC"/>
</dbReference>
<dbReference type="PROSITE" id="PS01056">
    <property type="entry name" value="DNA_LIGASE_N2"/>
    <property type="match status" value="1"/>
</dbReference>
<dbReference type="SMART" id="SM00292">
    <property type="entry name" value="BRCT"/>
    <property type="match status" value="1"/>
</dbReference>
<protein>
    <recommendedName>
        <fullName evidence="11 12">DNA ligase</fullName>
        <ecNumber evidence="11 12">6.5.1.2</ecNumber>
    </recommendedName>
    <alternativeName>
        <fullName evidence="11">Polydeoxyribonucleotide synthase [NAD(+)]</fullName>
    </alternativeName>
</protein>
<organism evidence="14 15">
    <name type="scientific">Pendulispora brunnea</name>
    <dbReference type="NCBI Taxonomy" id="2905690"/>
    <lineage>
        <taxon>Bacteria</taxon>
        <taxon>Pseudomonadati</taxon>
        <taxon>Myxococcota</taxon>
        <taxon>Myxococcia</taxon>
        <taxon>Myxococcales</taxon>
        <taxon>Sorangiineae</taxon>
        <taxon>Pendulisporaceae</taxon>
        <taxon>Pendulispora</taxon>
    </lineage>
</organism>
<dbReference type="SUPFAM" id="SSF47781">
    <property type="entry name" value="RuvA domain 2-like"/>
    <property type="match status" value="1"/>
</dbReference>
<dbReference type="HAMAP" id="MF_01588">
    <property type="entry name" value="DNA_ligase_A"/>
    <property type="match status" value="1"/>
</dbReference>
<feature type="binding site" evidence="11">
    <location>
        <position position="431"/>
    </location>
    <ligand>
        <name>Zn(2+)</name>
        <dbReference type="ChEBI" id="CHEBI:29105"/>
    </ligand>
</feature>
<dbReference type="Pfam" id="PF03120">
    <property type="entry name" value="OB_DNA_ligase"/>
    <property type="match status" value="1"/>
</dbReference>
<dbReference type="InterPro" id="IPR001679">
    <property type="entry name" value="DNA_ligase"/>
</dbReference>
<dbReference type="SMART" id="SM00278">
    <property type="entry name" value="HhH1"/>
    <property type="match status" value="3"/>
</dbReference>
<dbReference type="NCBIfam" id="TIGR00575">
    <property type="entry name" value="dnlj"/>
    <property type="match status" value="1"/>
</dbReference>
<dbReference type="SUPFAM" id="SSF56091">
    <property type="entry name" value="DNA ligase/mRNA capping enzyme, catalytic domain"/>
    <property type="match status" value="1"/>
</dbReference>
<dbReference type="PROSITE" id="PS50172">
    <property type="entry name" value="BRCT"/>
    <property type="match status" value="1"/>
</dbReference>
<dbReference type="PANTHER" id="PTHR23389:SF9">
    <property type="entry name" value="DNA LIGASE"/>
    <property type="match status" value="1"/>
</dbReference>
<dbReference type="InterPro" id="IPR003583">
    <property type="entry name" value="Hlx-hairpin-Hlx_DNA-bd_motif"/>
</dbReference>